<reference evidence="2" key="1">
    <citation type="journal article" date="2019" name="Sci. Rep.">
        <title>Draft genome of Tanacetum cinerariifolium, the natural source of mosquito coil.</title>
        <authorList>
            <person name="Yamashiro T."/>
            <person name="Shiraishi A."/>
            <person name="Satake H."/>
            <person name="Nakayama K."/>
        </authorList>
    </citation>
    <scope>NUCLEOTIDE SEQUENCE</scope>
</reference>
<sequence length="183" mass="19747">KPPETVKVLKLDMRVLWGSITFGPTLTHVSLILHFITDVIVRTIAQSCPLLVELELIDIPTSQTAWSDELSDDGKFDIQYGLFFTDLAFRDVSKVHRSLVEVKLVSCGSITGEGVSQLVTSSCTSLEVLDLRGCKLVADSCLRSVSCLALLSSLNLGGTNVTDAHMASLGKGSAPISYTLCWS</sequence>
<dbReference type="GO" id="GO:0019005">
    <property type="term" value="C:SCF ubiquitin ligase complex"/>
    <property type="evidence" value="ECO:0007669"/>
    <property type="project" value="TreeGrafter"/>
</dbReference>
<accession>A0A699R7Z0</accession>
<comment type="caution">
    <text evidence="2">The sequence shown here is derived from an EMBL/GenBank/DDBJ whole genome shotgun (WGS) entry which is preliminary data.</text>
</comment>
<dbReference type="PANTHER" id="PTHR13318">
    <property type="entry name" value="PARTNER OF PAIRED, ISOFORM B-RELATED"/>
    <property type="match status" value="1"/>
</dbReference>
<dbReference type="PANTHER" id="PTHR13318:SF176">
    <property type="entry name" value="F-BOX PROTEIN AT-B"/>
    <property type="match status" value="1"/>
</dbReference>
<dbReference type="Gene3D" id="3.80.10.10">
    <property type="entry name" value="Ribonuclease Inhibitor"/>
    <property type="match status" value="1"/>
</dbReference>
<dbReference type="EMBL" id="BKCJ011081998">
    <property type="protein sequence ID" value="GFC81943.1"/>
    <property type="molecule type" value="Genomic_DNA"/>
</dbReference>
<proteinExistence type="predicted"/>
<dbReference type="InterPro" id="IPR032675">
    <property type="entry name" value="LRR_dom_sf"/>
</dbReference>
<feature type="non-terminal residue" evidence="2">
    <location>
        <position position="1"/>
    </location>
</feature>
<dbReference type="AlphaFoldDB" id="A0A699R7Z0"/>
<gene>
    <name evidence="2" type="ORF">Tci_853913</name>
</gene>
<feature type="domain" description="F-box/LRR-repeat protein 15-like leucin rich repeat" evidence="1">
    <location>
        <begin position="75"/>
        <end position="178"/>
    </location>
</feature>
<dbReference type="SUPFAM" id="SSF52047">
    <property type="entry name" value="RNI-like"/>
    <property type="match status" value="1"/>
</dbReference>
<dbReference type="Pfam" id="PF25372">
    <property type="entry name" value="DUF7885"/>
    <property type="match status" value="1"/>
</dbReference>
<dbReference type="InterPro" id="IPR057207">
    <property type="entry name" value="FBXL15_LRR"/>
</dbReference>
<name>A0A699R7Z0_TANCI</name>
<evidence type="ECO:0000313" key="2">
    <source>
        <dbReference type="EMBL" id="GFC81943.1"/>
    </source>
</evidence>
<protein>
    <recommendedName>
        <fullName evidence="1">F-box/LRR-repeat protein 15-like leucin rich repeat domain-containing protein</fullName>
    </recommendedName>
</protein>
<evidence type="ECO:0000259" key="1">
    <source>
        <dbReference type="Pfam" id="PF25372"/>
    </source>
</evidence>
<organism evidence="2">
    <name type="scientific">Tanacetum cinerariifolium</name>
    <name type="common">Dalmatian daisy</name>
    <name type="synonym">Chrysanthemum cinerariifolium</name>
    <dbReference type="NCBI Taxonomy" id="118510"/>
    <lineage>
        <taxon>Eukaryota</taxon>
        <taxon>Viridiplantae</taxon>
        <taxon>Streptophyta</taxon>
        <taxon>Embryophyta</taxon>
        <taxon>Tracheophyta</taxon>
        <taxon>Spermatophyta</taxon>
        <taxon>Magnoliopsida</taxon>
        <taxon>eudicotyledons</taxon>
        <taxon>Gunneridae</taxon>
        <taxon>Pentapetalae</taxon>
        <taxon>asterids</taxon>
        <taxon>campanulids</taxon>
        <taxon>Asterales</taxon>
        <taxon>Asteraceae</taxon>
        <taxon>Asteroideae</taxon>
        <taxon>Anthemideae</taxon>
        <taxon>Anthemidinae</taxon>
        <taxon>Tanacetum</taxon>
    </lineage>
</organism>
<dbReference type="GO" id="GO:0031146">
    <property type="term" value="P:SCF-dependent proteasomal ubiquitin-dependent protein catabolic process"/>
    <property type="evidence" value="ECO:0007669"/>
    <property type="project" value="TreeGrafter"/>
</dbReference>